<feature type="compositionally biased region" description="Basic residues" evidence="1">
    <location>
        <begin position="189"/>
        <end position="207"/>
    </location>
</feature>
<accession>A0A1U8B0A8</accession>
<dbReference type="eggNOG" id="KOG0017">
    <property type="taxonomic scope" value="Eukaryota"/>
</dbReference>
<dbReference type="Proteomes" id="UP000189703">
    <property type="component" value="Unplaced"/>
</dbReference>
<evidence type="ECO:0000313" key="4">
    <source>
        <dbReference type="RefSeq" id="XP_010268942.1"/>
    </source>
</evidence>
<name>A0A1U8B0A8_NELNU</name>
<feature type="compositionally biased region" description="Basic and acidic residues" evidence="1">
    <location>
        <begin position="165"/>
        <end position="183"/>
    </location>
</feature>
<protein>
    <submittedName>
        <fullName evidence="4">Uncharacterized protein LOC104605752</fullName>
    </submittedName>
</protein>
<feature type="domain" description="Retrotransposon gag" evidence="2">
    <location>
        <begin position="44"/>
        <end position="122"/>
    </location>
</feature>
<dbReference type="OrthoDB" id="1740536at2759"/>
<dbReference type="InParanoid" id="A0A1U8B0A8"/>
<organism evidence="3 4">
    <name type="scientific">Nelumbo nucifera</name>
    <name type="common">Sacred lotus</name>
    <dbReference type="NCBI Taxonomy" id="4432"/>
    <lineage>
        <taxon>Eukaryota</taxon>
        <taxon>Viridiplantae</taxon>
        <taxon>Streptophyta</taxon>
        <taxon>Embryophyta</taxon>
        <taxon>Tracheophyta</taxon>
        <taxon>Spermatophyta</taxon>
        <taxon>Magnoliopsida</taxon>
        <taxon>Proteales</taxon>
        <taxon>Nelumbonaceae</taxon>
        <taxon>Nelumbo</taxon>
    </lineage>
</organism>
<dbReference type="KEGG" id="nnu:104605752"/>
<reference evidence="4" key="1">
    <citation type="submission" date="2025-08" db="UniProtKB">
        <authorList>
            <consortium name="RefSeq"/>
        </authorList>
    </citation>
    <scope>IDENTIFICATION</scope>
</reference>
<dbReference type="PANTHER" id="PTHR33223:SF10">
    <property type="entry name" value="AMINOTRANSFERASE-LIKE PLANT MOBILE DOMAIN-CONTAINING PROTEIN"/>
    <property type="match status" value="1"/>
</dbReference>
<proteinExistence type="predicted"/>
<evidence type="ECO:0000259" key="2">
    <source>
        <dbReference type="Pfam" id="PF03732"/>
    </source>
</evidence>
<dbReference type="PANTHER" id="PTHR33223">
    <property type="entry name" value="CCHC-TYPE DOMAIN-CONTAINING PROTEIN"/>
    <property type="match status" value="1"/>
</dbReference>
<keyword evidence="3" id="KW-1185">Reference proteome</keyword>
<dbReference type="Pfam" id="PF03732">
    <property type="entry name" value="Retrotrans_gag"/>
    <property type="match status" value="1"/>
</dbReference>
<gene>
    <name evidence="4" type="primary">LOC104605752</name>
</gene>
<dbReference type="OMA" id="GHNTSAC"/>
<evidence type="ECO:0000313" key="3">
    <source>
        <dbReference type="Proteomes" id="UP000189703"/>
    </source>
</evidence>
<dbReference type="InterPro" id="IPR005162">
    <property type="entry name" value="Retrotrans_gag_dom"/>
</dbReference>
<dbReference type="RefSeq" id="XP_010268942.1">
    <property type="nucleotide sequence ID" value="XM_010270640.1"/>
</dbReference>
<sequence length="315" mass="36545">MPKDFKVSTLDKYDGSFDPNDHVDAFQFQVYLAIDDEAYMCVAFSTTFRGIVRTWYRNLTPGSIKSWAQFADLFTVHFITSKKCSKSQESLLNMVQKEGESIRSNIKCFNEMCLQIPDLDPAVCLTTMKKAITHREFKWCMVANKPKNITEFLQLADQFIGTKEEINQKIDNPPGEKRKKEDEGTSNGKQKRKKSKSPSRKRSKSPRSRSNSPSHGYKSGQRSRTPLVERTNYTPLNAKRGEILMAIKDSSTVRWPPRLRGDPSTRNPNVYCHFHRNHGHNMENCRNLCDEIEELFRRGYLKNYILREERGQGDR</sequence>
<evidence type="ECO:0000256" key="1">
    <source>
        <dbReference type="SAM" id="MobiDB-lite"/>
    </source>
</evidence>
<dbReference type="GeneID" id="104605752"/>
<dbReference type="AlphaFoldDB" id="A0A1U8B0A8"/>
<feature type="region of interest" description="Disordered" evidence="1">
    <location>
        <begin position="165"/>
        <end position="233"/>
    </location>
</feature>